<dbReference type="PANTHER" id="PTHR11902">
    <property type="entry name" value="ENOLASE"/>
    <property type="match status" value="1"/>
</dbReference>
<evidence type="ECO:0000256" key="9">
    <source>
        <dbReference type="PIRSR" id="PIRSR001400-3"/>
    </source>
</evidence>
<dbReference type="Gene3D" id="3.20.20.120">
    <property type="entry name" value="Enolase-like C-terminal domain"/>
    <property type="match status" value="1"/>
</dbReference>
<organism evidence="12">
    <name type="scientific">Euglena gracilis</name>
    <dbReference type="NCBI Taxonomy" id="3039"/>
    <lineage>
        <taxon>Eukaryota</taxon>
        <taxon>Discoba</taxon>
        <taxon>Euglenozoa</taxon>
        <taxon>Euglenida</taxon>
        <taxon>Spirocuta</taxon>
        <taxon>Euglenophyceae</taxon>
        <taxon>Euglenales</taxon>
        <taxon>Euglenaceae</taxon>
        <taxon>Euglena</taxon>
    </lineage>
</organism>
<dbReference type="HAMAP" id="MF_00318">
    <property type="entry name" value="Enolase"/>
    <property type="match status" value="1"/>
</dbReference>
<feature type="binding site" evidence="8">
    <location>
        <position position="395"/>
    </location>
    <ligand>
        <name>substrate</name>
    </ligand>
</feature>
<feature type="binding site" evidence="8">
    <location>
        <position position="292"/>
    </location>
    <ligand>
        <name>substrate</name>
    </ligand>
</feature>
<dbReference type="InterPro" id="IPR020811">
    <property type="entry name" value="Enolase_N"/>
</dbReference>
<evidence type="ECO:0000256" key="8">
    <source>
        <dbReference type="PIRSR" id="PIRSR001400-2"/>
    </source>
</evidence>
<dbReference type="EMBL" id="AJ272111">
    <property type="protein sequence ID" value="CAB96125.1"/>
    <property type="molecule type" value="mRNA"/>
</dbReference>
<evidence type="ECO:0000256" key="2">
    <source>
        <dbReference type="ARBA" id="ARBA00009604"/>
    </source>
</evidence>
<comment type="similarity">
    <text evidence="2">Belongs to the enolase family.</text>
</comment>
<keyword evidence="9" id="KW-0479">Metal-binding</keyword>
<dbReference type="SFLD" id="SFLDS00001">
    <property type="entry name" value="Enolase"/>
    <property type="match status" value="1"/>
</dbReference>
<dbReference type="SFLD" id="SFLDG00178">
    <property type="entry name" value="enolase"/>
    <property type="match status" value="1"/>
</dbReference>
<evidence type="ECO:0000256" key="4">
    <source>
        <dbReference type="ARBA" id="ARBA00022842"/>
    </source>
</evidence>
<dbReference type="Pfam" id="PF00113">
    <property type="entry name" value="Enolase_C"/>
    <property type="match status" value="1"/>
</dbReference>
<feature type="domain" description="Enolase C-terminal TIM barrel" evidence="10">
    <location>
        <begin position="142"/>
        <end position="431"/>
    </location>
</feature>
<dbReference type="SFLD" id="SFLDF00002">
    <property type="entry name" value="enolase"/>
    <property type="match status" value="1"/>
</dbReference>
<evidence type="ECO:0000259" key="10">
    <source>
        <dbReference type="SMART" id="SM01192"/>
    </source>
</evidence>
<dbReference type="InterPro" id="IPR029017">
    <property type="entry name" value="Enolase-like_N"/>
</dbReference>
<dbReference type="Gene3D" id="3.30.390.10">
    <property type="entry name" value="Enolase-like, N-terminal domain"/>
    <property type="match status" value="1"/>
</dbReference>
<evidence type="ECO:0000256" key="6">
    <source>
        <dbReference type="ARBA" id="ARBA00023239"/>
    </source>
</evidence>
<evidence type="ECO:0000256" key="5">
    <source>
        <dbReference type="ARBA" id="ARBA00023152"/>
    </source>
</evidence>
<evidence type="ECO:0000256" key="3">
    <source>
        <dbReference type="ARBA" id="ARBA00012058"/>
    </source>
</evidence>
<reference evidence="12" key="1">
    <citation type="journal article" date="2000" name="Mol. Biol. Evol.">
        <title>Enolase from Trypanosoma brucei, from the amitochondriate protist Mastigamoeba balamuthi, and from the chloroplast and cytosol of Euglena gracilis: pieces in the evolutionary puzzle of the eukaryotic glycolytic pathway.</title>
        <authorList>
            <person name="Haennert V."/>
            <person name="Brinkmann H."/>
            <person name="Nowitzki U."/>
            <person name="Lee J.A."/>
            <person name="Albert M.-A."/>
            <person name="Sensen C.W."/>
            <person name="Gaasterland T."/>
            <person name="Muller M."/>
            <person name="Michels P."/>
            <person name="Martin W."/>
        </authorList>
    </citation>
    <scope>NUCLEOTIDE SEQUENCE</scope>
    <source>
        <strain evidence="12">SAG 1224-5/25</strain>
    </source>
</reference>
<dbReference type="FunFam" id="3.30.390.10:FF:000001">
    <property type="entry name" value="Enolase"/>
    <property type="match status" value="1"/>
</dbReference>
<accession>Q9LEK7</accession>
<feature type="binding site" evidence="8">
    <location>
        <begin position="371"/>
        <end position="374"/>
    </location>
    <ligand>
        <name>substrate</name>
    </ligand>
</feature>
<dbReference type="PIRSF" id="PIRSF001400">
    <property type="entry name" value="Enolase"/>
    <property type="match status" value="1"/>
</dbReference>
<dbReference type="InterPro" id="IPR000941">
    <property type="entry name" value="Enolase"/>
</dbReference>
<dbReference type="AlphaFoldDB" id="Q9LEK7"/>
<evidence type="ECO:0000256" key="7">
    <source>
        <dbReference type="PIRSR" id="PIRSR001400-1"/>
    </source>
</evidence>
<dbReference type="SUPFAM" id="SSF51604">
    <property type="entry name" value="Enolase C-terminal domain-like"/>
    <property type="match status" value="1"/>
</dbReference>
<gene>
    <name evidence="12" type="primary">eno02</name>
</gene>
<dbReference type="InterPro" id="IPR036849">
    <property type="entry name" value="Enolase-like_C_sf"/>
</dbReference>
<dbReference type="GO" id="GO:0000287">
    <property type="term" value="F:magnesium ion binding"/>
    <property type="evidence" value="ECO:0007669"/>
    <property type="project" value="InterPro"/>
</dbReference>
<feature type="active site" description="Proton acceptor" evidence="7">
    <location>
        <position position="344"/>
    </location>
</feature>
<feature type="binding site" evidence="9">
    <location>
        <position position="244"/>
    </location>
    <ligand>
        <name>Mg(2+)</name>
        <dbReference type="ChEBI" id="CHEBI:18420"/>
    </ligand>
</feature>
<keyword evidence="5" id="KW-0324">Glycolysis</keyword>
<dbReference type="EC" id="4.2.1.11" evidence="3"/>
<dbReference type="GO" id="GO:0006096">
    <property type="term" value="P:glycolytic process"/>
    <property type="evidence" value="ECO:0007669"/>
    <property type="project" value="UniProtKB-UniPathway"/>
</dbReference>
<feature type="binding site" evidence="9">
    <location>
        <position position="319"/>
    </location>
    <ligand>
        <name>Mg(2+)</name>
        <dbReference type="ChEBI" id="CHEBI:18420"/>
    </ligand>
</feature>
<proteinExistence type="evidence at transcript level"/>
<dbReference type="SMART" id="SM01192">
    <property type="entry name" value="Enolase_C"/>
    <property type="match status" value="1"/>
</dbReference>
<dbReference type="UniPathway" id="UPA00109">
    <property type="reaction ID" value="UER00187"/>
</dbReference>
<dbReference type="SMART" id="SM01193">
    <property type="entry name" value="Enolase_N"/>
    <property type="match status" value="1"/>
</dbReference>
<dbReference type="PRINTS" id="PR00148">
    <property type="entry name" value="ENOLASE"/>
</dbReference>
<dbReference type="InterPro" id="IPR020810">
    <property type="entry name" value="Enolase_C"/>
</dbReference>
<dbReference type="PANTHER" id="PTHR11902:SF1">
    <property type="entry name" value="ENOLASE"/>
    <property type="match status" value="1"/>
</dbReference>
<dbReference type="PROSITE" id="PS00164">
    <property type="entry name" value="ENOLASE"/>
    <property type="match status" value="1"/>
</dbReference>
<dbReference type="Pfam" id="PF03952">
    <property type="entry name" value="Enolase_N"/>
    <property type="match status" value="1"/>
</dbReference>
<feature type="binding site" evidence="8">
    <location>
        <position position="319"/>
    </location>
    <ligand>
        <name>substrate</name>
    </ligand>
</feature>
<feature type="domain" description="Enolase N-terminal" evidence="11">
    <location>
        <begin position="4"/>
        <end position="134"/>
    </location>
</feature>
<dbReference type="CDD" id="cd03313">
    <property type="entry name" value="enolase"/>
    <property type="match status" value="1"/>
</dbReference>
<feature type="active site" description="Proton donor" evidence="7">
    <location>
        <position position="208"/>
    </location>
</feature>
<feature type="binding site" evidence="8">
    <location>
        <position position="167"/>
    </location>
    <ligand>
        <name>substrate</name>
    </ligand>
</feature>
<dbReference type="GO" id="GO:0004634">
    <property type="term" value="F:phosphopyruvate hydratase activity"/>
    <property type="evidence" value="ECO:0007669"/>
    <property type="project" value="UniProtKB-EC"/>
</dbReference>
<dbReference type="SUPFAM" id="SSF54826">
    <property type="entry name" value="Enolase N-terminal domain-like"/>
    <property type="match status" value="1"/>
</dbReference>
<comment type="pathway">
    <text evidence="1">Carbohydrate degradation; glycolysis; pyruvate from D-glyceraldehyde 3-phosphate: step 4/5.</text>
</comment>
<evidence type="ECO:0000313" key="12">
    <source>
        <dbReference type="EMBL" id="CAB96125.1"/>
    </source>
</evidence>
<keyword evidence="4 9" id="KW-0460">Magnesium</keyword>
<evidence type="ECO:0000256" key="1">
    <source>
        <dbReference type="ARBA" id="ARBA00005031"/>
    </source>
</evidence>
<evidence type="ECO:0000259" key="11">
    <source>
        <dbReference type="SMART" id="SM01193"/>
    </source>
</evidence>
<keyword evidence="6 12" id="KW-0456">Lyase</keyword>
<dbReference type="InterPro" id="IPR020809">
    <property type="entry name" value="Enolase_CS"/>
</dbReference>
<feature type="binding site" evidence="8">
    <location>
        <position position="158"/>
    </location>
    <ligand>
        <name>substrate</name>
    </ligand>
</feature>
<protein>
    <recommendedName>
        <fullName evidence="3">phosphopyruvate hydratase</fullName>
        <ecNumber evidence="3">4.2.1.11</ecNumber>
    </recommendedName>
</protein>
<dbReference type="NCBIfam" id="TIGR01060">
    <property type="entry name" value="eno"/>
    <property type="match status" value="1"/>
</dbReference>
<sequence>MPVIKTVKARQILDSRGNPTVEVDVILDNGLLGRGAVPSGASTGEYEAVELRDGDKAVYLGKGVLKSVEAVNTIVAPKLVGLDPTEQLKIDNLMRELDGTPNKGKIGANGILGVSMAVCRAAALVKGVPLYRHIGDLHGNKTFQMPVPMCNIINGGKHADNKIDFQEFMVMPVGAANFSEGLRWCAEIFHHLKSILKKAGHVTSVGDEGGFAPNLDNDEALDFVIAAIKAAGFEPGKQIAIALDCASSELFDEGDRKGYKYWKSNPDRLFSAAEMIEKYAGWVAKYPIVSIEDPLDQNDWDGYVNMTKQLGGKIQIVGDDFFVTNPTRFKKGIELAACNSILIKVNQIGTVSETLECIKMAQAAGYTAVASHRSGETEDAFIADLAVGTAAGQIKTGSLSRTDRMAKYNQLIRIEEELGGEAKWTTAMLRK</sequence>
<name>Q9LEK7_EUGGR</name>
<dbReference type="GO" id="GO:0000015">
    <property type="term" value="C:phosphopyruvate hydratase complex"/>
    <property type="evidence" value="ECO:0007669"/>
    <property type="project" value="InterPro"/>
</dbReference>
<feature type="binding site" evidence="9">
    <location>
        <position position="292"/>
    </location>
    <ligand>
        <name>Mg(2+)</name>
        <dbReference type="ChEBI" id="CHEBI:18420"/>
    </ligand>
</feature>
<comment type="cofactor">
    <cofactor evidence="9">
        <name>Mg(2+)</name>
        <dbReference type="ChEBI" id="CHEBI:18420"/>
    </cofactor>
    <text evidence="9">Mg(2+) is required for catalysis and for stabilizing the dimer.</text>
</comment>